<reference evidence="3" key="2">
    <citation type="journal article" date="2021" name="PeerJ">
        <title>Extensive microbial diversity within the chicken gut microbiome revealed by metagenomics and culture.</title>
        <authorList>
            <person name="Gilroy R."/>
            <person name="Ravi A."/>
            <person name="Getino M."/>
            <person name="Pursley I."/>
            <person name="Horton D.L."/>
            <person name="Alikhan N.F."/>
            <person name="Baker D."/>
            <person name="Gharbi K."/>
            <person name="Hall N."/>
            <person name="Watson M."/>
            <person name="Adriaenssens E.M."/>
            <person name="Foster-Nyarko E."/>
            <person name="Jarju S."/>
            <person name="Secka A."/>
            <person name="Antonio M."/>
            <person name="Oren A."/>
            <person name="Chaudhuri R.R."/>
            <person name="La Ragione R."/>
            <person name="Hildebrand F."/>
            <person name="Pallen M.J."/>
        </authorList>
    </citation>
    <scope>NUCLEOTIDE SEQUENCE</scope>
    <source>
        <strain evidence="3">ChiHjej12B11-7776</strain>
    </source>
</reference>
<evidence type="ECO:0000313" key="4">
    <source>
        <dbReference type="Proteomes" id="UP000886852"/>
    </source>
</evidence>
<proteinExistence type="predicted"/>
<name>A0A9D1MWZ6_9BACT</name>
<dbReference type="Pfam" id="PF01936">
    <property type="entry name" value="NYN"/>
    <property type="match status" value="1"/>
</dbReference>
<dbReference type="EMBL" id="DVOC01000058">
    <property type="protein sequence ID" value="HIU91052.1"/>
    <property type="molecule type" value="Genomic_DNA"/>
</dbReference>
<protein>
    <submittedName>
        <fullName evidence="3">NYN domain-containing protein</fullName>
    </submittedName>
</protein>
<feature type="domain" description="NYN" evidence="2">
    <location>
        <begin position="6"/>
        <end position="123"/>
    </location>
</feature>
<evidence type="ECO:0000259" key="2">
    <source>
        <dbReference type="Pfam" id="PF01936"/>
    </source>
</evidence>
<dbReference type="AlphaFoldDB" id="A0A9D1MWZ6"/>
<dbReference type="InterPro" id="IPR021139">
    <property type="entry name" value="NYN"/>
</dbReference>
<feature type="region of interest" description="Disordered" evidence="1">
    <location>
        <begin position="203"/>
        <end position="240"/>
    </location>
</feature>
<sequence length="271" mass="30564">MLRDRKIAFFIDVDNAVMDYFRYENTVEQLKERGEIVFGYVYGVSERKHKRVIADANNCGYTVKLPSRSGRRSRKIFDDRIWVDVAEYAANNSAVDTVCVISHPANMTYLFNYLHQKGKLVIAGDNLDGNSAALADDVVQTIKAQRPVQKPARKKAAQPAADEANTELTETAALLKEIERLRENYEQSPVGKTVTEPAEEFVAEPATEAYEQPTEEVDEQPVETEEQQAEQPIVQPEDGDLIRRIEQLRESSEGDSDELVAEIKKLLDGLD</sequence>
<gene>
    <name evidence="3" type="ORF">IAC72_03485</name>
</gene>
<feature type="compositionally biased region" description="Acidic residues" evidence="1">
    <location>
        <begin position="213"/>
        <end position="228"/>
    </location>
</feature>
<evidence type="ECO:0000256" key="1">
    <source>
        <dbReference type="SAM" id="MobiDB-lite"/>
    </source>
</evidence>
<accession>A0A9D1MWZ6</accession>
<feature type="region of interest" description="Disordered" evidence="1">
    <location>
        <begin position="145"/>
        <end position="166"/>
    </location>
</feature>
<comment type="caution">
    <text evidence="3">The sequence shown here is derived from an EMBL/GenBank/DDBJ whole genome shotgun (WGS) entry which is preliminary data.</text>
</comment>
<evidence type="ECO:0000313" key="3">
    <source>
        <dbReference type="EMBL" id="HIU91052.1"/>
    </source>
</evidence>
<organism evidence="3 4">
    <name type="scientific">Candidatus Fimimonas merdipullorum</name>
    <dbReference type="NCBI Taxonomy" id="2840822"/>
    <lineage>
        <taxon>Bacteria</taxon>
        <taxon>Pseudomonadati</taxon>
        <taxon>Myxococcota</taxon>
        <taxon>Myxococcia</taxon>
        <taxon>Myxococcales</taxon>
        <taxon>Cystobacterineae</taxon>
        <taxon>Myxococcaceae</taxon>
        <taxon>Myxococcaceae incertae sedis</taxon>
        <taxon>Candidatus Fimimonas</taxon>
    </lineage>
</organism>
<dbReference type="GO" id="GO:0004540">
    <property type="term" value="F:RNA nuclease activity"/>
    <property type="evidence" value="ECO:0007669"/>
    <property type="project" value="InterPro"/>
</dbReference>
<dbReference type="Gene3D" id="3.40.50.1010">
    <property type="entry name" value="5'-nuclease"/>
    <property type="match status" value="1"/>
</dbReference>
<dbReference type="Proteomes" id="UP000886852">
    <property type="component" value="Unassembled WGS sequence"/>
</dbReference>
<reference evidence="3" key="1">
    <citation type="submission" date="2020-10" db="EMBL/GenBank/DDBJ databases">
        <authorList>
            <person name="Gilroy R."/>
        </authorList>
    </citation>
    <scope>NUCLEOTIDE SEQUENCE</scope>
    <source>
        <strain evidence="3">ChiHjej12B11-7776</strain>
    </source>
</reference>